<evidence type="ECO:0000313" key="3">
    <source>
        <dbReference type="EMBL" id="SHL77026.1"/>
    </source>
</evidence>
<protein>
    <submittedName>
        <fullName evidence="3">Ion channel</fullName>
    </submittedName>
</protein>
<sequence length="228" mass="26252">MELKNDRFLYRLWTREKGLSVMFLLLCIMQFIVVPLFGSYSRFMVFINIFWMLFIMAGIISLAKDKKQALLISIIPFLFLMVQWIDFFQTNLIVVFADLFLSVALMLLLIGLVLIKVLEPGPVTQYRIIGSIVVYMLLVNLWCTVYLFVFKHIEGSFQMAVSPFDSSSEQANFMYFSYITMTSTGYGEIVPIHPFARSLVQIEVLTGVLYPVILIGRLVSDANFSLKK</sequence>
<dbReference type="InterPro" id="IPR013099">
    <property type="entry name" value="K_chnl_dom"/>
</dbReference>
<feature type="transmembrane region" description="Helical" evidence="1">
    <location>
        <begin position="69"/>
        <end position="87"/>
    </location>
</feature>
<dbReference type="Gene3D" id="1.10.287.70">
    <property type="match status" value="1"/>
</dbReference>
<evidence type="ECO:0000256" key="1">
    <source>
        <dbReference type="SAM" id="Phobius"/>
    </source>
</evidence>
<feature type="transmembrane region" description="Helical" evidence="1">
    <location>
        <begin position="93"/>
        <end position="115"/>
    </location>
</feature>
<feature type="transmembrane region" description="Helical" evidence="1">
    <location>
        <begin position="21"/>
        <end position="37"/>
    </location>
</feature>
<accession>A0A1M7DBZ3</accession>
<dbReference type="RefSeq" id="WP_086065200.1">
    <property type="nucleotide sequence ID" value="NZ_FRBY01000002.1"/>
</dbReference>
<evidence type="ECO:0000313" key="4">
    <source>
        <dbReference type="Proteomes" id="UP000184121"/>
    </source>
</evidence>
<feature type="domain" description="Potassium channel" evidence="2">
    <location>
        <begin position="136"/>
        <end position="219"/>
    </location>
</feature>
<feature type="transmembrane region" description="Helical" evidence="1">
    <location>
        <begin position="127"/>
        <end position="149"/>
    </location>
</feature>
<feature type="transmembrane region" description="Helical" evidence="1">
    <location>
        <begin position="199"/>
        <end position="219"/>
    </location>
</feature>
<dbReference type="SUPFAM" id="SSF81324">
    <property type="entry name" value="Voltage-gated potassium channels"/>
    <property type="match status" value="1"/>
</dbReference>
<organism evidence="3 4">
    <name type="scientific">Flavobacterium saccharophilum</name>
    <dbReference type="NCBI Taxonomy" id="29534"/>
    <lineage>
        <taxon>Bacteria</taxon>
        <taxon>Pseudomonadati</taxon>
        <taxon>Bacteroidota</taxon>
        <taxon>Flavobacteriia</taxon>
        <taxon>Flavobacteriales</taxon>
        <taxon>Flavobacteriaceae</taxon>
        <taxon>Flavobacterium</taxon>
    </lineage>
</organism>
<dbReference type="OrthoDB" id="9799090at2"/>
<dbReference type="STRING" id="29534.SAMN05444366_1495"/>
<dbReference type="Proteomes" id="UP000184121">
    <property type="component" value="Unassembled WGS sequence"/>
</dbReference>
<dbReference type="AlphaFoldDB" id="A0A1M7DBZ3"/>
<evidence type="ECO:0000259" key="2">
    <source>
        <dbReference type="Pfam" id="PF07885"/>
    </source>
</evidence>
<proteinExistence type="predicted"/>
<dbReference type="Pfam" id="PF07885">
    <property type="entry name" value="Ion_trans_2"/>
    <property type="match status" value="1"/>
</dbReference>
<feature type="transmembrane region" description="Helical" evidence="1">
    <location>
        <begin position="43"/>
        <end position="62"/>
    </location>
</feature>
<gene>
    <name evidence="3" type="ORF">SAMN05444366_1495</name>
</gene>
<name>A0A1M7DBZ3_9FLAO</name>
<reference evidence="4" key="1">
    <citation type="submission" date="2016-11" db="EMBL/GenBank/DDBJ databases">
        <authorList>
            <person name="Varghese N."/>
            <person name="Submissions S."/>
        </authorList>
    </citation>
    <scope>NUCLEOTIDE SEQUENCE [LARGE SCALE GENOMIC DNA]</scope>
    <source>
        <strain evidence="4">DSM 1811</strain>
    </source>
</reference>
<keyword evidence="4" id="KW-1185">Reference proteome</keyword>
<keyword evidence="1" id="KW-1133">Transmembrane helix</keyword>
<keyword evidence="1" id="KW-0472">Membrane</keyword>
<dbReference type="EMBL" id="FRBY01000002">
    <property type="protein sequence ID" value="SHL77026.1"/>
    <property type="molecule type" value="Genomic_DNA"/>
</dbReference>
<keyword evidence="1" id="KW-0812">Transmembrane</keyword>